<dbReference type="SUPFAM" id="SSF52047">
    <property type="entry name" value="RNI-like"/>
    <property type="match status" value="1"/>
</dbReference>
<organism evidence="1 2">
    <name type="scientific">Gigaspora margarita</name>
    <dbReference type="NCBI Taxonomy" id="4874"/>
    <lineage>
        <taxon>Eukaryota</taxon>
        <taxon>Fungi</taxon>
        <taxon>Fungi incertae sedis</taxon>
        <taxon>Mucoromycota</taxon>
        <taxon>Glomeromycotina</taxon>
        <taxon>Glomeromycetes</taxon>
        <taxon>Diversisporales</taxon>
        <taxon>Gigasporaceae</taxon>
        <taxon>Gigaspora</taxon>
    </lineage>
</organism>
<evidence type="ECO:0000313" key="1">
    <source>
        <dbReference type="EMBL" id="KAF0409782.1"/>
    </source>
</evidence>
<dbReference type="OrthoDB" id="120976at2759"/>
<dbReference type="AlphaFoldDB" id="A0A8H3X3J9"/>
<keyword evidence="2" id="KW-1185">Reference proteome</keyword>
<reference evidence="1 2" key="1">
    <citation type="journal article" date="2019" name="Environ. Microbiol.">
        <title>At the nexus of three kingdoms: the genome of the mycorrhizal fungus Gigaspora margarita provides insights into plant, endobacterial and fungal interactions.</title>
        <authorList>
            <person name="Venice F."/>
            <person name="Ghignone S."/>
            <person name="Salvioli di Fossalunga A."/>
            <person name="Amselem J."/>
            <person name="Novero M."/>
            <person name="Xianan X."/>
            <person name="Sedzielewska Toro K."/>
            <person name="Morin E."/>
            <person name="Lipzen A."/>
            <person name="Grigoriev I.V."/>
            <person name="Henrissat B."/>
            <person name="Martin F.M."/>
            <person name="Bonfante P."/>
        </authorList>
    </citation>
    <scope>NUCLEOTIDE SEQUENCE [LARGE SCALE GENOMIC DNA]</scope>
    <source>
        <strain evidence="1 2">BEG34</strain>
    </source>
</reference>
<dbReference type="InterPro" id="IPR032675">
    <property type="entry name" value="LRR_dom_sf"/>
</dbReference>
<dbReference type="InterPro" id="IPR052394">
    <property type="entry name" value="LRR-containing"/>
</dbReference>
<comment type="caution">
    <text evidence="1">The sequence shown here is derived from an EMBL/GenBank/DDBJ whole genome shotgun (WGS) entry which is preliminary data.</text>
</comment>
<evidence type="ECO:0000313" key="2">
    <source>
        <dbReference type="Proteomes" id="UP000439903"/>
    </source>
</evidence>
<sequence>MLSTCSCNNNALTTINLSSNELEADFGKMLADTLHKNISLISLDLSNNGLGYSEVEPIADSLIKNNTLIYLSLLYNGIGSLKGKVLANAIYSNTMLTTLNLRDLSYNEFDYIVKELICKNSGITKSETINLSDSEDFASYGD</sequence>
<dbReference type="PANTHER" id="PTHR24114:SF2">
    <property type="entry name" value="F-BOX DOMAIN-CONTAINING PROTEIN-RELATED"/>
    <property type="match status" value="1"/>
</dbReference>
<accession>A0A8H3X3J9</accession>
<proteinExistence type="predicted"/>
<dbReference type="Gene3D" id="3.80.10.10">
    <property type="entry name" value="Ribonuclease Inhibitor"/>
    <property type="match status" value="1"/>
</dbReference>
<gene>
    <name evidence="1" type="ORF">F8M41_008334</name>
</gene>
<dbReference type="PANTHER" id="PTHR24114">
    <property type="entry name" value="LEUCINE RICH REPEAT FAMILY PROTEIN"/>
    <property type="match status" value="1"/>
</dbReference>
<dbReference type="Pfam" id="PF13516">
    <property type="entry name" value="LRR_6"/>
    <property type="match status" value="1"/>
</dbReference>
<dbReference type="InterPro" id="IPR001611">
    <property type="entry name" value="Leu-rich_rpt"/>
</dbReference>
<dbReference type="EMBL" id="WTPW01001872">
    <property type="protein sequence ID" value="KAF0409782.1"/>
    <property type="molecule type" value="Genomic_DNA"/>
</dbReference>
<name>A0A8H3X3J9_GIGMA</name>
<protein>
    <submittedName>
        <fullName evidence="1">Protein NLRC3</fullName>
    </submittedName>
</protein>
<dbReference type="Proteomes" id="UP000439903">
    <property type="component" value="Unassembled WGS sequence"/>
</dbReference>